<dbReference type="PANTHER" id="PTHR23186:SF4">
    <property type="entry name" value="GH22790P"/>
    <property type="match status" value="1"/>
</dbReference>
<organism evidence="2 3">
    <name type="scientific">Oedothorax gibbosus</name>
    <dbReference type="NCBI Taxonomy" id="931172"/>
    <lineage>
        <taxon>Eukaryota</taxon>
        <taxon>Metazoa</taxon>
        <taxon>Ecdysozoa</taxon>
        <taxon>Arthropoda</taxon>
        <taxon>Chelicerata</taxon>
        <taxon>Arachnida</taxon>
        <taxon>Araneae</taxon>
        <taxon>Araneomorphae</taxon>
        <taxon>Entelegynae</taxon>
        <taxon>Araneoidea</taxon>
        <taxon>Linyphiidae</taxon>
        <taxon>Erigoninae</taxon>
        <taxon>Oedothorax</taxon>
    </lineage>
</organism>
<dbReference type="Proteomes" id="UP000827092">
    <property type="component" value="Unassembled WGS sequence"/>
</dbReference>
<dbReference type="EMBL" id="JAFNEN010000020">
    <property type="protein sequence ID" value="KAG8200074.1"/>
    <property type="molecule type" value="Genomic_DNA"/>
</dbReference>
<evidence type="ECO:0000256" key="1">
    <source>
        <dbReference type="SAM" id="MobiDB-lite"/>
    </source>
</evidence>
<keyword evidence="3" id="KW-1185">Reference proteome</keyword>
<dbReference type="AlphaFoldDB" id="A0AAV6VTT8"/>
<evidence type="ECO:0000313" key="2">
    <source>
        <dbReference type="EMBL" id="KAG8200074.1"/>
    </source>
</evidence>
<name>A0AAV6VTT8_9ARAC</name>
<sequence>MNPAELSPRRRRRRFLVGYGEGEVTVKREPADEDIKDYAETTMNELLGWYGYEKVDSRDTQGLNLTHFASTHPNNANKNHPPSSEDNPSPPSSAMDGSDVSEDGRTSPHTSDRIRPDSVSPGPDAYPSESLKKESKWLADFSASVDSSLLTCETKVECKIPTLMIRWTKVAGGNFKNKLRENADSGPVEVRGAAPPPEVAVTSPEGAWRMLRNRKGRGG</sequence>
<protein>
    <submittedName>
        <fullName evidence="2">Uncharacterized protein</fullName>
    </submittedName>
</protein>
<comment type="caution">
    <text evidence="2">The sequence shown here is derived from an EMBL/GenBank/DDBJ whole genome shotgun (WGS) entry which is preliminary data.</text>
</comment>
<dbReference type="GO" id="GO:0048513">
    <property type="term" value="P:animal organ development"/>
    <property type="evidence" value="ECO:0007669"/>
    <property type="project" value="TreeGrafter"/>
</dbReference>
<accession>A0AAV6VTT8</accession>
<feature type="region of interest" description="Disordered" evidence="1">
    <location>
        <begin position="65"/>
        <end position="131"/>
    </location>
</feature>
<dbReference type="GO" id="GO:0005634">
    <property type="term" value="C:nucleus"/>
    <property type="evidence" value="ECO:0007669"/>
    <property type="project" value="TreeGrafter"/>
</dbReference>
<dbReference type="InterPro" id="IPR026092">
    <property type="entry name" value="RAI2/SOBP"/>
</dbReference>
<feature type="compositionally biased region" description="Basic and acidic residues" evidence="1">
    <location>
        <begin position="102"/>
        <end position="116"/>
    </location>
</feature>
<reference evidence="2 3" key="1">
    <citation type="journal article" date="2022" name="Nat. Ecol. Evol.">
        <title>A masculinizing supergene underlies an exaggerated male reproductive morph in a spider.</title>
        <authorList>
            <person name="Hendrickx F."/>
            <person name="De Corte Z."/>
            <person name="Sonet G."/>
            <person name="Van Belleghem S.M."/>
            <person name="Kostlbacher S."/>
            <person name="Vangestel C."/>
        </authorList>
    </citation>
    <scope>NUCLEOTIDE SEQUENCE [LARGE SCALE GENOMIC DNA]</scope>
    <source>
        <strain evidence="2">W744_W776</strain>
    </source>
</reference>
<feature type="compositionally biased region" description="Polar residues" evidence="1">
    <location>
        <begin position="65"/>
        <end position="80"/>
    </location>
</feature>
<dbReference type="PANTHER" id="PTHR23186">
    <property type="entry name" value="RETINOIC ACID-INDUCED PROTEIN 2"/>
    <property type="match status" value="1"/>
</dbReference>
<proteinExistence type="predicted"/>
<gene>
    <name evidence="2" type="ORF">JTE90_001931</name>
</gene>
<evidence type="ECO:0000313" key="3">
    <source>
        <dbReference type="Proteomes" id="UP000827092"/>
    </source>
</evidence>